<dbReference type="InterPro" id="IPR011657">
    <property type="entry name" value="CNT_C_dom"/>
</dbReference>
<dbReference type="OrthoDB" id="6075923at2759"/>
<feature type="transmembrane region" description="Helical" evidence="8">
    <location>
        <begin position="216"/>
        <end position="236"/>
    </location>
</feature>
<evidence type="ECO:0000259" key="10">
    <source>
        <dbReference type="Pfam" id="PF07662"/>
    </source>
</evidence>
<proteinExistence type="inferred from homology"/>
<dbReference type="Pfam" id="PF07670">
    <property type="entry name" value="Gate"/>
    <property type="match status" value="1"/>
</dbReference>
<feature type="region of interest" description="Disordered" evidence="7">
    <location>
        <begin position="1"/>
        <end position="23"/>
    </location>
</feature>
<dbReference type="PANTHER" id="PTHR10590">
    <property type="entry name" value="SODIUM/NUCLEOSIDE COTRANSPORTER"/>
    <property type="match status" value="1"/>
</dbReference>
<keyword evidence="5 8" id="KW-1133">Transmembrane helix</keyword>
<feature type="compositionally biased region" description="Polar residues" evidence="7">
    <location>
        <begin position="8"/>
        <end position="23"/>
    </location>
</feature>
<keyword evidence="6 8" id="KW-0472">Membrane</keyword>
<dbReference type="EMBL" id="JANBQB010000741">
    <property type="protein sequence ID" value="KAJ1973878.1"/>
    <property type="molecule type" value="Genomic_DNA"/>
</dbReference>
<evidence type="ECO:0000256" key="3">
    <source>
        <dbReference type="ARBA" id="ARBA00022475"/>
    </source>
</evidence>
<dbReference type="GO" id="GO:0015293">
    <property type="term" value="F:symporter activity"/>
    <property type="evidence" value="ECO:0007669"/>
    <property type="project" value="TreeGrafter"/>
</dbReference>
<evidence type="ECO:0000313" key="12">
    <source>
        <dbReference type="EMBL" id="KAJ1973878.1"/>
    </source>
</evidence>
<feature type="transmembrane region" description="Helical" evidence="8">
    <location>
        <begin position="193"/>
        <end position="210"/>
    </location>
</feature>
<dbReference type="Pfam" id="PF01773">
    <property type="entry name" value="Nucleos_tra2_N"/>
    <property type="match status" value="1"/>
</dbReference>
<evidence type="ECO:0000259" key="9">
    <source>
        <dbReference type="Pfam" id="PF01773"/>
    </source>
</evidence>
<feature type="transmembrane region" description="Helical" evidence="8">
    <location>
        <begin position="439"/>
        <end position="464"/>
    </location>
</feature>
<accession>A0A9W8AZR0</accession>
<keyword evidence="3" id="KW-1003">Cell membrane</keyword>
<dbReference type="PANTHER" id="PTHR10590:SF4">
    <property type="entry name" value="SOLUTE CARRIER FAMILY 28 MEMBER 3"/>
    <property type="match status" value="1"/>
</dbReference>
<evidence type="ECO:0000256" key="8">
    <source>
        <dbReference type="SAM" id="Phobius"/>
    </source>
</evidence>
<comment type="caution">
    <text evidence="12">The sequence shown here is derived from an EMBL/GenBank/DDBJ whole genome shotgun (WGS) entry which is preliminary data.</text>
</comment>
<reference evidence="12" key="1">
    <citation type="submission" date="2022-07" db="EMBL/GenBank/DDBJ databases">
        <title>Phylogenomic reconstructions and comparative analyses of Kickxellomycotina fungi.</title>
        <authorList>
            <person name="Reynolds N.K."/>
            <person name="Stajich J.E."/>
            <person name="Barry K."/>
            <person name="Grigoriev I.V."/>
            <person name="Crous P."/>
            <person name="Smith M.E."/>
        </authorList>
    </citation>
    <scope>NUCLEOTIDE SEQUENCE</scope>
    <source>
        <strain evidence="12">RSA 567</strain>
    </source>
</reference>
<evidence type="ECO:0000313" key="13">
    <source>
        <dbReference type="Proteomes" id="UP001151582"/>
    </source>
</evidence>
<evidence type="ECO:0008006" key="14">
    <source>
        <dbReference type="Google" id="ProtNLM"/>
    </source>
</evidence>
<feature type="transmembrane region" description="Helical" evidence="8">
    <location>
        <begin position="353"/>
        <end position="375"/>
    </location>
</feature>
<sequence length="592" mass="64252">MTLDHSSHTPTSGHQGMQGLAHSNASSTSMAAPSLVHRAINEDAAYKTSGEKSVPVDIDTHIAMPGAAEYGNDAPAETMAPTFYTRYRLWIHLVIWLLMTAYFIATLVLHSDRFLIIMLLYIFISGKLFFYHAPVSWLTRPLAWLYEHGISRPVSLVPHRVRWILSICIPVICFILTVVLPPENETSTRLQRAQSLLGMAIFLALLYGTSKHRQAVNWQTVGVGLFLQFLIGVFILKTSVGYSIFRWLADTASTLLGFASYGVEFLFGEDVANMHTFAVAVLPVVLFFASFIQIVYYLGGMQWFIRKFAWLMVRLMDTSGAESVVAAASFIVGQCESALLVKPFIDYMTLSEVHSVMVSGFATISGAVLAGFISLGIDTQALITACVMSMPCSLVVAKLRYPETEESMTRGTVKVPEEEDKEANVLHAAANGAAQGLTLAGLIGATLLSVISLLALVNAILTYLGDMVDVAGLTLQRITSYLFIPFAWCLGVPNDEVRIVGELLAMKMFASEFVAYAEFANTYREAMSARAQLLTTYALCGFANFASIGIQIGGIGALAPGRKGDLAKVALSAMLCGTMSTLLTATIAGMLS</sequence>
<evidence type="ECO:0000256" key="5">
    <source>
        <dbReference type="ARBA" id="ARBA00022989"/>
    </source>
</evidence>
<protein>
    <recommendedName>
        <fullName evidence="14">Na+ dependent nucleoside transporter C-terminus-domain-containing protein</fullName>
    </recommendedName>
</protein>
<dbReference type="InterPro" id="IPR011642">
    <property type="entry name" value="Gate_dom"/>
</dbReference>
<feature type="domain" description="Concentrative nucleoside transporter N-terminal" evidence="9">
    <location>
        <begin position="197"/>
        <end position="269"/>
    </location>
</feature>
<evidence type="ECO:0000256" key="1">
    <source>
        <dbReference type="ARBA" id="ARBA00004651"/>
    </source>
</evidence>
<comment type="subcellular location">
    <subcellularLocation>
        <location evidence="1">Cell membrane</location>
        <topology evidence="1">Multi-pass membrane protein</topology>
    </subcellularLocation>
</comment>
<dbReference type="Proteomes" id="UP001151582">
    <property type="component" value="Unassembled WGS sequence"/>
</dbReference>
<feature type="domain" description="Concentrative nucleoside transporter C-terminal" evidence="10">
    <location>
        <begin position="382"/>
        <end position="589"/>
    </location>
</feature>
<feature type="transmembrane region" description="Helical" evidence="8">
    <location>
        <begin position="89"/>
        <end position="109"/>
    </location>
</feature>
<feature type="transmembrane region" description="Helical" evidence="8">
    <location>
        <begin position="114"/>
        <end position="133"/>
    </location>
</feature>
<evidence type="ECO:0000256" key="4">
    <source>
        <dbReference type="ARBA" id="ARBA00022692"/>
    </source>
</evidence>
<evidence type="ECO:0000256" key="7">
    <source>
        <dbReference type="SAM" id="MobiDB-lite"/>
    </source>
</evidence>
<gene>
    <name evidence="12" type="ORF">H4R34_004926</name>
</gene>
<feature type="transmembrane region" description="Helical" evidence="8">
    <location>
        <begin position="274"/>
        <end position="299"/>
    </location>
</feature>
<feature type="transmembrane region" description="Helical" evidence="8">
    <location>
        <begin position="569"/>
        <end position="591"/>
    </location>
</feature>
<dbReference type="GO" id="GO:0005886">
    <property type="term" value="C:plasma membrane"/>
    <property type="evidence" value="ECO:0007669"/>
    <property type="project" value="UniProtKB-SubCell"/>
</dbReference>
<dbReference type="GO" id="GO:0005337">
    <property type="term" value="F:nucleoside transmembrane transporter activity"/>
    <property type="evidence" value="ECO:0007669"/>
    <property type="project" value="InterPro"/>
</dbReference>
<name>A0A9W8AZR0_9FUNG</name>
<feature type="transmembrane region" description="Helical" evidence="8">
    <location>
        <begin position="161"/>
        <end position="181"/>
    </location>
</feature>
<dbReference type="AlphaFoldDB" id="A0A9W8AZR0"/>
<evidence type="ECO:0000256" key="6">
    <source>
        <dbReference type="ARBA" id="ARBA00023136"/>
    </source>
</evidence>
<feature type="domain" description="Nucleoside transporter/FeoB GTPase Gate" evidence="11">
    <location>
        <begin position="279"/>
        <end position="375"/>
    </location>
</feature>
<dbReference type="InterPro" id="IPR002668">
    <property type="entry name" value="CNT_N_dom"/>
</dbReference>
<evidence type="ECO:0000256" key="2">
    <source>
        <dbReference type="ARBA" id="ARBA00009033"/>
    </source>
</evidence>
<evidence type="ECO:0000259" key="11">
    <source>
        <dbReference type="Pfam" id="PF07670"/>
    </source>
</evidence>
<keyword evidence="4 8" id="KW-0812">Transmembrane</keyword>
<dbReference type="Pfam" id="PF07662">
    <property type="entry name" value="Nucleos_tra2_C"/>
    <property type="match status" value="1"/>
</dbReference>
<dbReference type="InterPro" id="IPR008276">
    <property type="entry name" value="C_nuclsd_transpt"/>
</dbReference>
<organism evidence="12 13">
    <name type="scientific">Dimargaris verticillata</name>
    <dbReference type="NCBI Taxonomy" id="2761393"/>
    <lineage>
        <taxon>Eukaryota</taxon>
        <taxon>Fungi</taxon>
        <taxon>Fungi incertae sedis</taxon>
        <taxon>Zoopagomycota</taxon>
        <taxon>Kickxellomycotina</taxon>
        <taxon>Dimargaritomycetes</taxon>
        <taxon>Dimargaritales</taxon>
        <taxon>Dimargaritaceae</taxon>
        <taxon>Dimargaris</taxon>
    </lineage>
</organism>
<feature type="transmembrane region" description="Helical" evidence="8">
    <location>
        <begin position="534"/>
        <end position="557"/>
    </location>
</feature>
<comment type="similarity">
    <text evidence="2">Belongs to the concentrative nucleoside transporter (CNT) (TC 2.A.41) family.</text>
</comment>
<keyword evidence="13" id="KW-1185">Reference proteome</keyword>